<evidence type="ECO:0000256" key="2">
    <source>
        <dbReference type="PIRSR" id="PIRSR640198-2"/>
    </source>
</evidence>
<accession>A0A1Z2XJS5</accession>
<dbReference type="InterPro" id="IPR036388">
    <property type="entry name" value="WH-like_DNA-bd_sf"/>
</dbReference>
<dbReference type="InterPro" id="IPR003812">
    <property type="entry name" value="Fido"/>
</dbReference>
<dbReference type="PANTHER" id="PTHR13504:SF33">
    <property type="entry name" value="FIC FAMILY PROTEIN"/>
    <property type="match status" value="1"/>
</dbReference>
<organism evidence="4 5">
    <name type="scientific">Muribaculum intestinale</name>
    <dbReference type="NCBI Taxonomy" id="1796646"/>
    <lineage>
        <taxon>Bacteria</taxon>
        <taxon>Pseudomonadati</taxon>
        <taxon>Bacteroidota</taxon>
        <taxon>Bacteroidia</taxon>
        <taxon>Bacteroidales</taxon>
        <taxon>Muribaculaceae</taxon>
        <taxon>Muribaculum</taxon>
    </lineage>
</organism>
<keyword evidence="5" id="KW-1185">Reference proteome</keyword>
<dbReference type="PROSITE" id="PS51459">
    <property type="entry name" value="FIDO"/>
    <property type="match status" value="1"/>
</dbReference>
<keyword evidence="2" id="KW-0067">ATP-binding</keyword>
<evidence type="ECO:0000313" key="5">
    <source>
        <dbReference type="Proteomes" id="UP000186351"/>
    </source>
</evidence>
<feature type="binding site" evidence="2">
    <location>
        <begin position="215"/>
        <end position="222"/>
    </location>
    <ligand>
        <name>ATP</name>
        <dbReference type="ChEBI" id="CHEBI:30616"/>
    </ligand>
</feature>
<feature type="binding site" evidence="2">
    <location>
        <begin position="253"/>
        <end position="254"/>
    </location>
    <ligand>
        <name>ATP</name>
        <dbReference type="ChEBI" id="CHEBI:30616"/>
    </ligand>
</feature>
<dbReference type="PANTHER" id="PTHR13504">
    <property type="entry name" value="FIDO DOMAIN-CONTAINING PROTEIN DDB_G0283145"/>
    <property type="match status" value="1"/>
</dbReference>
<proteinExistence type="predicted"/>
<dbReference type="GO" id="GO:0005524">
    <property type="term" value="F:ATP binding"/>
    <property type="evidence" value="ECO:0007669"/>
    <property type="project" value="UniProtKB-KW"/>
</dbReference>
<sequence length="371" mass="42566">MRRTVRHGAYIWQRKDWPEFRWDSDALLEPLSRLSQLHGLLNGRMSMLGFNEKCRSLLSAMTEELISSSEIEGVLLNPNSVRSSIARRLGIEDDGLLVEDHYVEGLVDVMLDAVRNCRKPLTDERLFDWHAALFPFGRSGMLRITVADWRKGEEPMQVVSGAFGHEKVHYEAPPSDAVPAEMERLIEWCNTVNQSPFIMAAVAHLWFVTIHPFDDGNGRISRTLADMLLARLDEDSARYYSMSAEINRNKKAYYEVLERTQKGDLDITEWMLWFFGCLENAIVRASGIIERTLQKAAYWDEFRDVKINERQRKVINRLWDGFEGKLTSSKWAKICGCSQDTALRDINDLIAKGMLRNSGEGGRSANYLLPE</sequence>
<protein>
    <submittedName>
        <fullName evidence="4">Cell filamentation protein Fic</fullName>
    </submittedName>
</protein>
<dbReference type="Gene3D" id="1.10.10.10">
    <property type="entry name" value="Winged helix-like DNA-binding domain superfamily/Winged helix DNA-binding domain"/>
    <property type="match status" value="1"/>
</dbReference>
<accession>A0A1B1S8X7</accession>
<dbReference type="InterPro" id="IPR036597">
    <property type="entry name" value="Fido-like_dom_sf"/>
</dbReference>
<dbReference type="Gene3D" id="1.10.3290.10">
    <property type="entry name" value="Fido-like domain"/>
    <property type="match status" value="1"/>
</dbReference>
<feature type="domain" description="Fido" evidence="3">
    <location>
        <begin position="121"/>
        <end position="276"/>
    </location>
</feature>
<keyword evidence="2" id="KW-0547">Nucleotide-binding</keyword>
<dbReference type="InterPro" id="IPR040198">
    <property type="entry name" value="Fido_containing"/>
</dbReference>
<dbReference type="Pfam" id="PF02661">
    <property type="entry name" value="Fic"/>
    <property type="match status" value="1"/>
</dbReference>
<gene>
    <name evidence="4" type="ORF">A4V02_05505</name>
</gene>
<dbReference type="KEGG" id="pary:A4V02_05505"/>
<evidence type="ECO:0000313" key="4">
    <source>
        <dbReference type="EMBL" id="ANU63232.1"/>
    </source>
</evidence>
<dbReference type="SUPFAM" id="SSF140931">
    <property type="entry name" value="Fic-like"/>
    <property type="match status" value="1"/>
</dbReference>
<evidence type="ECO:0000259" key="3">
    <source>
        <dbReference type="PROSITE" id="PS51459"/>
    </source>
</evidence>
<dbReference type="OrthoDB" id="9814400at2"/>
<dbReference type="Proteomes" id="UP000186351">
    <property type="component" value="Chromosome"/>
</dbReference>
<dbReference type="EMBL" id="CP015402">
    <property type="protein sequence ID" value="ANU63232.1"/>
    <property type="molecule type" value="Genomic_DNA"/>
</dbReference>
<reference evidence="5" key="1">
    <citation type="submission" date="2016-04" db="EMBL/GenBank/DDBJ databases">
        <title>Complete Genome Sequences of Twelve Strains of a Stable Defined Moderately Diverse Mouse Microbiota 2 (sDMDMm2).</title>
        <authorList>
            <person name="Uchimura Y."/>
            <person name="Wyss M."/>
            <person name="Brugiroux S."/>
            <person name="Limenitakis J.P."/>
            <person name="Stecher B."/>
            <person name="McCoy K.D."/>
            <person name="Macpherson A.J."/>
        </authorList>
    </citation>
    <scope>NUCLEOTIDE SEQUENCE [LARGE SCALE GENOMIC DNA]</scope>
    <source>
        <strain evidence="5">YL27</strain>
    </source>
</reference>
<evidence type="ECO:0000256" key="1">
    <source>
        <dbReference type="PIRSR" id="PIRSR640198-1"/>
    </source>
</evidence>
<dbReference type="Pfam" id="PF13776">
    <property type="entry name" value="DUF4172"/>
    <property type="match status" value="1"/>
</dbReference>
<feature type="active site" evidence="1">
    <location>
        <position position="211"/>
    </location>
</feature>
<dbReference type="AlphaFoldDB" id="A0A1B1S8X7"/>
<name>A0A1B1S8X7_9BACT</name>
<dbReference type="InterPro" id="IPR025230">
    <property type="entry name" value="DUF4172"/>
</dbReference>
<dbReference type="RefSeq" id="WP_068960583.1">
    <property type="nucleotide sequence ID" value="NZ_CP015402.2"/>
</dbReference>
<dbReference type="GeneID" id="65536305"/>